<gene>
    <name evidence="2" type="ORF">POVCU1_006480</name>
</gene>
<proteinExistence type="predicted"/>
<dbReference type="Proteomes" id="UP000078546">
    <property type="component" value="Unassembled WGS sequence"/>
</dbReference>
<name>A0A1A8VR32_PLAOA</name>
<evidence type="ECO:0000313" key="3">
    <source>
        <dbReference type="Proteomes" id="UP000078546"/>
    </source>
</evidence>
<feature type="region of interest" description="Disordered" evidence="1">
    <location>
        <begin position="46"/>
        <end position="72"/>
    </location>
</feature>
<dbReference type="EMBL" id="FLQV01000120">
    <property type="protein sequence ID" value="SBS82127.1"/>
    <property type="molecule type" value="Genomic_DNA"/>
</dbReference>
<feature type="compositionally biased region" description="Basic and acidic residues" evidence="1">
    <location>
        <begin position="49"/>
        <end position="72"/>
    </location>
</feature>
<protein>
    <submittedName>
        <fullName evidence="2">Uncharacterized protein</fullName>
    </submittedName>
</protein>
<reference evidence="3" key="1">
    <citation type="submission" date="2016-05" db="EMBL/GenBank/DDBJ databases">
        <authorList>
            <person name="Naeem Raeece"/>
        </authorList>
    </citation>
    <scope>NUCLEOTIDE SEQUENCE [LARGE SCALE GENOMIC DNA]</scope>
</reference>
<organism evidence="2 3">
    <name type="scientific">Plasmodium ovale curtisi</name>
    <dbReference type="NCBI Taxonomy" id="864141"/>
    <lineage>
        <taxon>Eukaryota</taxon>
        <taxon>Sar</taxon>
        <taxon>Alveolata</taxon>
        <taxon>Apicomplexa</taxon>
        <taxon>Aconoidasida</taxon>
        <taxon>Haemosporida</taxon>
        <taxon>Plasmodiidae</taxon>
        <taxon>Plasmodium</taxon>
        <taxon>Plasmodium (Plasmodium)</taxon>
    </lineage>
</organism>
<accession>A0A1A8VR32</accession>
<sequence length="72" mass="8418">MGTLRSNISVNGRRDHLPFKRMEHSHGGVAHVKLYVQLNKLADLTHSTHQKERREMKRGEKAKWRNGEMAKK</sequence>
<evidence type="ECO:0000256" key="1">
    <source>
        <dbReference type="SAM" id="MobiDB-lite"/>
    </source>
</evidence>
<dbReference type="AlphaFoldDB" id="A0A1A8VR32"/>
<evidence type="ECO:0000313" key="2">
    <source>
        <dbReference type="EMBL" id="SBS82127.1"/>
    </source>
</evidence>